<evidence type="ECO:0000313" key="1">
    <source>
        <dbReference type="EMBL" id="WUS57272.1"/>
    </source>
</evidence>
<name>A0ABZ1W8T5_9ACTN</name>
<dbReference type="EMBL" id="CP108482">
    <property type="protein sequence ID" value="WUS57272.1"/>
    <property type="molecule type" value="Genomic_DNA"/>
</dbReference>
<gene>
    <name evidence="1" type="ORF">OG469_18225</name>
</gene>
<dbReference type="Proteomes" id="UP001432014">
    <property type="component" value="Chromosome"/>
</dbReference>
<dbReference type="RefSeq" id="WP_329497337.1">
    <property type="nucleotide sequence ID" value="NZ_CP108460.1"/>
</dbReference>
<protein>
    <submittedName>
        <fullName evidence="1">Uncharacterized protein</fullName>
    </submittedName>
</protein>
<accession>A0ABZ1W8T5</accession>
<reference evidence="1 2" key="1">
    <citation type="submission" date="2022-10" db="EMBL/GenBank/DDBJ databases">
        <title>The complete genomes of actinobacterial strains from the NBC collection.</title>
        <authorList>
            <person name="Joergensen T.S."/>
            <person name="Alvarez Arevalo M."/>
            <person name="Sterndorff E.B."/>
            <person name="Faurdal D."/>
            <person name="Vuksanovic O."/>
            <person name="Mourched A.-S."/>
            <person name="Charusanti P."/>
            <person name="Shaw S."/>
            <person name="Blin K."/>
            <person name="Weber T."/>
        </authorList>
    </citation>
    <scope>NUCLEOTIDE SEQUENCE [LARGE SCALE GENOMIC DNA]</scope>
    <source>
        <strain evidence="1 2">NBC_01247</strain>
    </source>
</reference>
<evidence type="ECO:0000313" key="2">
    <source>
        <dbReference type="Proteomes" id="UP001432014"/>
    </source>
</evidence>
<organism evidence="1 2">
    <name type="scientific">Kitasatospora herbaricolor</name>
    <dbReference type="NCBI Taxonomy" id="68217"/>
    <lineage>
        <taxon>Bacteria</taxon>
        <taxon>Bacillati</taxon>
        <taxon>Actinomycetota</taxon>
        <taxon>Actinomycetes</taxon>
        <taxon>Kitasatosporales</taxon>
        <taxon>Streptomycetaceae</taxon>
        <taxon>Kitasatospora</taxon>
    </lineage>
</organism>
<sequence>MTTTTEASSPDSFPVTVEVRGVTRPAQFAKLSDALAALLASLRALPLSSEQQDYFDDLLGPPAVQAIGHRLATYGEVRALAFVGLTSYVVKLYSADPAVPK</sequence>
<keyword evidence="2" id="KW-1185">Reference proteome</keyword>
<proteinExistence type="predicted"/>